<sequence>MMGEEKEHSAMVAAQMQAVMARRDMSEFVGFIKESFRGNSVAGVAFLREAVRRMDLHNNDSTSRVGKRQDTMTLKENENNLGRGGKAWPEMGEEEEQGQTEGEAEEEERAAARKIEPASAKSPLGSNTMLERPRHGEMEEMDHSSTNPPTRAGDEEEEEKMGKAGEQGAWERMNNAKVTATLAAAAAGVIEEAAMAIAEAGVYENEKEKNHVLSPRHAPDSLKASTPPPGDGESPEGSVSSPCPSRSPRHPGNRSHATGTCKGDPRGSGEGKVKTPRAQKSVAKTMEEDVDASFFLQDATDRQLMTLVMLVPDTPPVLADLIGKGGSTVGEIQRLTGTQVSIERLVHRGRERKVALMGTILAVATAQQIITARIRHLEEHCGVGREYVPPPSPPKGYGEGPAALSSSPSSSTSSSASSSSSSSSSASFSAFSSSSSSPSFESLGMPASQSLPPFPPGHHHHHHPVWKDAQGCLKLKLCVPNCTVRHLIGRAGTVVSAIERDSGCILKFQSEGEMENGALGRILEMLGGGSYAHARACYHVCRKLADDRTLPTIWKGGDVFSARQKLVKVGERGGMGGRERVTGGDGTCLGLAALSPSRSPAPFFVPTRSHLSGQAPVFVAKASLGEKGGEERSSLKPVPGDRERAFPSGKHLGSTVTRNSCHSVSVPSFSPVTAAGGDLGEGQNPLSFDSFSDQPFGTRQYRQFNSPDDLLSASSLLLPSQADPGGWFTGRSMFLGGGGDTGLGKGGNCGEKEKGDGWGAGDVMMMMARVKEQEREMRENSFAWDAKGSECVEEEWSGSEVTENRRGAYQVVHVLVPNKAVSFLIGKAGINVIAIEKKSGAKVEFTREASPPAAERLVNIKGNAKAVKIAEALLEAKTLEWQTSPTLIR</sequence>
<dbReference type="PROSITE" id="PS50084">
    <property type="entry name" value="KH_TYPE_1"/>
    <property type="match status" value="3"/>
</dbReference>
<evidence type="ECO:0000256" key="3">
    <source>
        <dbReference type="SAM" id="MobiDB-lite"/>
    </source>
</evidence>
<organism evidence="5 6">
    <name type="scientific">Nannochloropsis salina CCMP1776</name>
    <dbReference type="NCBI Taxonomy" id="1027361"/>
    <lineage>
        <taxon>Eukaryota</taxon>
        <taxon>Sar</taxon>
        <taxon>Stramenopiles</taxon>
        <taxon>Ochrophyta</taxon>
        <taxon>Eustigmatophyceae</taxon>
        <taxon>Eustigmatales</taxon>
        <taxon>Monodopsidaceae</taxon>
        <taxon>Microchloropsis</taxon>
        <taxon>Microchloropsis salina</taxon>
    </lineage>
</organism>
<evidence type="ECO:0000256" key="1">
    <source>
        <dbReference type="ARBA" id="ARBA00022737"/>
    </source>
</evidence>
<feature type="domain" description="K Homology" evidence="4">
    <location>
        <begin position="303"/>
        <end position="375"/>
    </location>
</feature>
<feature type="domain" description="K Homology" evidence="4">
    <location>
        <begin position="808"/>
        <end position="879"/>
    </location>
</feature>
<reference evidence="5 6" key="1">
    <citation type="submission" date="2019-01" db="EMBL/GenBank/DDBJ databases">
        <title>Nuclear Genome Assembly of the Microalgal Biofuel strain Nannochloropsis salina CCMP1776.</title>
        <authorList>
            <person name="Hovde B."/>
        </authorList>
    </citation>
    <scope>NUCLEOTIDE SEQUENCE [LARGE SCALE GENOMIC DNA]</scope>
    <source>
        <strain evidence="5 6">CCMP1776</strain>
    </source>
</reference>
<dbReference type="EMBL" id="SDOX01000158">
    <property type="protein sequence ID" value="TFJ80784.1"/>
    <property type="molecule type" value="Genomic_DNA"/>
</dbReference>
<proteinExistence type="predicted"/>
<dbReference type="SMART" id="SM00322">
    <property type="entry name" value="KH"/>
    <property type="match status" value="3"/>
</dbReference>
<dbReference type="InterPro" id="IPR004087">
    <property type="entry name" value="KH_dom"/>
</dbReference>
<feature type="compositionally biased region" description="Low complexity" evidence="3">
    <location>
        <begin position="405"/>
        <end position="428"/>
    </location>
</feature>
<protein>
    <recommendedName>
        <fullName evidence="4">K Homology domain-containing protein</fullName>
    </recommendedName>
</protein>
<dbReference type="Pfam" id="PF00013">
    <property type="entry name" value="KH_1"/>
    <property type="match status" value="2"/>
</dbReference>
<evidence type="ECO:0000313" key="6">
    <source>
        <dbReference type="Proteomes" id="UP000355283"/>
    </source>
</evidence>
<dbReference type="InterPro" id="IPR004088">
    <property type="entry name" value="KH_dom_type_1"/>
</dbReference>
<feature type="compositionally biased region" description="Basic and acidic residues" evidence="3">
    <location>
        <begin position="131"/>
        <end position="143"/>
    </location>
</feature>
<feature type="compositionally biased region" description="Acidic residues" evidence="3">
    <location>
        <begin position="91"/>
        <end position="108"/>
    </location>
</feature>
<dbReference type="SUPFAM" id="SSF54791">
    <property type="entry name" value="Eukaryotic type KH-domain (KH-domain type I)"/>
    <property type="match status" value="3"/>
</dbReference>
<evidence type="ECO:0000256" key="2">
    <source>
        <dbReference type="PROSITE-ProRule" id="PRU00117"/>
    </source>
</evidence>
<dbReference type="CDD" id="cd00105">
    <property type="entry name" value="KH-I"/>
    <property type="match status" value="2"/>
</dbReference>
<dbReference type="GO" id="GO:0003723">
    <property type="term" value="F:RNA binding"/>
    <property type="evidence" value="ECO:0007669"/>
    <property type="project" value="UniProtKB-UniRule"/>
</dbReference>
<feature type="domain" description="K Homology" evidence="4">
    <location>
        <begin position="471"/>
        <end position="545"/>
    </location>
</feature>
<name>A0A4D9CQK7_9STRA</name>
<dbReference type="InterPro" id="IPR036612">
    <property type="entry name" value="KH_dom_type_1_sf"/>
</dbReference>
<feature type="region of interest" description="Disordered" evidence="3">
    <location>
        <begin position="385"/>
        <end position="428"/>
    </location>
</feature>
<dbReference type="PANTHER" id="PTHR10288">
    <property type="entry name" value="KH DOMAIN CONTAINING RNA BINDING PROTEIN"/>
    <property type="match status" value="1"/>
</dbReference>
<gene>
    <name evidence="5" type="ORF">NSK_007961</name>
</gene>
<feature type="region of interest" description="Disordered" evidence="3">
    <location>
        <begin position="442"/>
        <end position="463"/>
    </location>
</feature>
<feature type="region of interest" description="Disordered" evidence="3">
    <location>
        <begin position="626"/>
        <end position="660"/>
    </location>
</feature>
<feature type="region of interest" description="Disordered" evidence="3">
    <location>
        <begin position="59"/>
        <end position="170"/>
    </location>
</feature>
<keyword evidence="1" id="KW-0677">Repeat</keyword>
<comment type="caution">
    <text evidence="5">The sequence shown here is derived from an EMBL/GenBank/DDBJ whole genome shotgun (WGS) entry which is preliminary data.</text>
</comment>
<dbReference type="AlphaFoldDB" id="A0A4D9CQK7"/>
<feature type="compositionally biased region" description="Low complexity" evidence="3">
    <location>
        <begin position="231"/>
        <end position="246"/>
    </location>
</feature>
<evidence type="ECO:0000259" key="4">
    <source>
        <dbReference type="SMART" id="SM00322"/>
    </source>
</evidence>
<feature type="compositionally biased region" description="Basic and acidic residues" evidence="3">
    <location>
        <begin position="627"/>
        <end position="645"/>
    </location>
</feature>
<feature type="region of interest" description="Disordered" evidence="3">
    <location>
        <begin position="208"/>
        <end position="285"/>
    </location>
</feature>
<feature type="compositionally biased region" description="Basic and acidic residues" evidence="3">
    <location>
        <begin position="67"/>
        <end position="78"/>
    </location>
</feature>
<dbReference type="OrthoDB" id="1937934at2759"/>
<accession>A0A4D9CQK7</accession>
<dbReference type="Proteomes" id="UP000355283">
    <property type="component" value="Unassembled WGS sequence"/>
</dbReference>
<dbReference type="Gene3D" id="3.30.1370.10">
    <property type="entry name" value="K Homology domain, type 1"/>
    <property type="match status" value="3"/>
</dbReference>
<keyword evidence="2" id="KW-0694">RNA-binding</keyword>
<keyword evidence="6" id="KW-1185">Reference proteome</keyword>
<feature type="compositionally biased region" description="Basic and acidic residues" evidence="3">
    <location>
        <begin position="263"/>
        <end position="273"/>
    </location>
</feature>
<evidence type="ECO:0000313" key="5">
    <source>
        <dbReference type="EMBL" id="TFJ80784.1"/>
    </source>
</evidence>